<dbReference type="EMBL" id="UINC01008045">
    <property type="protein sequence ID" value="SVA36241.1"/>
    <property type="molecule type" value="Genomic_DNA"/>
</dbReference>
<feature type="non-terminal residue" evidence="1">
    <location>
        <position position="33"/>
    </location>
</feature>
<proteinExistence type="predicted"/>
<protein>
    <submittedName>
        <fullName evidence="1">Uncharacterized protein</fullName>
    </submittedName>
</protein>
<organism evidence="1">
    <name type="scientific">marine metagenome</name>
    <dbReference type="NCBI Taxonomy" id="408172"/>
    <lineage>
        <taxon>unclassified sequences</taxon>
        <taxon>metagenomes</taxon>
        <taxon>ecological metagenomes</taxon>
    </lineage>
</organism>
<evidence type="ECO:0000313" key="1">
    <source>
        <dbReference type="EMBL" id="SVA36241.1"/>
    </source>
</evidence>
<gene>
    <name evidence="1" type="ORF">METZ01_LOCUS89095</name>
</gene>
<sequence length="33" mass="3788">MTNIESKALKPDFSSYLKALFDLMKPRVMSLVI</sequence>
<accession>A0A381V8A8</accession>
<reference evidence="1" key="1">
    <citation type="submission" date="2018-05" db="EMBL/GenBank/DDBJ databases">
        <authorList>
            <person name="Lanie J.A."/>
            <person name="Ng W.-L."/>
            <person name="Kazmierczak K.M."/>
            <person name="Andrzejewski T.M."/>
            <person name="Davidsen T.M."/>
            <person name="Wayne K.J."/>
            <person name="Tettelin H."/>
            <person name="Glass J.I."/>
            <person name="Rusch D."/>
            <person name="Podicherti R."/>
            <person name="Tsui H.-C.T."/>
            <person name="Winkler M.E."/>
        </authorList>
    </citation>
    <scope>NUCLEOTIDE SEQUENCE</scope>
</reference>
<dbReference type="AlphaFoldDB" id="A0A381V8A8"/>
<name>A0A381V8A8_9ZZZZ</name>